<evidence type="ECO:0000313" key="2">
    <source>
        <dbReference type="EMBL" id="RKQ91732.1"/>
    </source>
</evidence>
<dbReference type="OrthoDB" id="3295542at2"/>
<dbReference type="AlphaFoldDB" id="A0A660L9L0"/>
<protein>
    <submittedName>
        <fullName evidence="2">Uncharacterized protein (TIGR02611 family)</fullName>
    </submittedName>
</protein>
<sequence>MSDENATKPPLVERLRAQRETHRERSRIARLGFVIVGFTVLFAGIAMMVLPGPAFAVIPIGLAILSLEFAWAARLLDVALEQAEKARASAKETTKTQRIVVAVASVLAVAAIAAAVLVWGIPNWVPVIGDWL</sequence>
<keyword evidence="1" id="KW-1133">Transmembrane helix</keyword>
<keyword evidence="1" id="KW-0812">Transmembrane</keyword>
<keyword evidence="3" id="KW-1185">Reference proteome</keyword>
<name>A0A660L9L0_9ACTN</name>
<organism evidence="2 3">
    <name type="scientific">Solirubrobacter pauli</name>
    <dbReference type="NCBI Taxonomy" id="166793"/>
    <lineage>
        <taxon>Bacteria</taxon>
        <taxon>Bacillati</taxon>
        <taxon>Actinomycetota</taxon>
        <taxon>Thermoleophilia</taxon>
        <taxon>Solirubrobacterales</taxon>
        <taxon>Solirubrobacteraceae</taxon>
        <taxon>Solirubrobacter</taxon>
    </lineage>
</organism>
<feature type="transmembrane region" description="Helical" evidence="1">
    <location>
        <begin position="99"/>
        <end position="121"/>
    </location>
</feature>
<gene>
    <name evidence="2" type="ORF">C8N24_1560</name>
</gene>
<reference evidence="2 3" key="1">
    <citation type="submission" date="2018-10" db="EMBL/GenBank/DDBJ databases">
        <title>Genomic Encyclopedia of Archaeal and Bacterial Type Strains, Phase II (KMG-II): from individual species to whole genera.</title>
        <authorList>
            <person name="Goeker M."/>
        </authorList>
    </citation>
    <scope>NUCLEOTIDE SEQUENCE [LARGE SCALE GENOMIC DNA]</scope>
    <source>
        <strain evidence="2 3">DSM 14954</strain>
    </source>
</reference>
<feature type="transmembrane region" description="Helical" evidence="1">
    <location>
        <begin position="28"/>
        <end position="50"/>
    </location>
</feature>
<dbReference type="InterPro" id="IPR019099">
    <property type="entry name" value="Uncharacterised_PGPGW_TM"/>
</dbReference>
<accession>A0A660L9L0</accession>
<dbReference type="Pfam" id="PF09656">
    <property type="entry name" value="PGPGW"/>
    <property type="match status" value="1"/>
</dbReference>
<dbReference type="EMBL" id="RBIL01000001">
    <property type="protein sequence ID" value="RKQ91732.1"/>
    <property type="molecule type" value="Genomic_DNA"/>
</dbReference>
<evidence type="ECO:0000313" key="3">
    <source>
        <dbReference type="Proteomes" id="UP000278962"/>
    </source>
</evidence>
<comment type="caution">
    <text evidence="2">The sequence shown here is derived from an EMBL/GenBank/DDBJ whole genome shotgun (WGS) entry which is preliminary data.</text>
</comment>
<proteinExistence type="predicted"/>
<evidence type="ECO:0000256" key="1">
    <source>
        <dbReference type="SAM" id="Phobius"/>
    </source>
</evidence>
<keyword evidence="1" id="KW-0472">Membrane</keyword>
<dbReference type="RefSeq" id="WP_121249497.1">
    <property type="nucleotide sequence ID" value="NZ_RBIL01000001.1"/>
</dbReference>
<feature type="transmembrane region" description="Helical" evidence="1">
    <location>
        <begin position="56"/>
        <end position="78"/>
    </location>
</feature>
<dbReference type="Proteomes" id="UP000278962">
    <property type="component" value="Unassembled WGS sequence"/>
</dbReference>